<feature type="compositionally biased region" description="Basic and acidic residues" evidence="1">
    <location>
        <begin position="1"/>
        <end position="10"/>
    </location>
</feature>
<evidence type="ECO:0000256" key="1">
    <source>
        <dbReference type="SAM" id="MobiDB-lite"/>
    </source>
</evidence>
<protein>
    <submittedName>
        <fullName evidence="2">Uncharacterized protein</fullName>
    </submittedName>
</protein>
<sequence length="698" mass="79478">MIRQDVEQRGLLDPLGLNQAVVRGERLNDQNKERGNQRKLQKPRDLLPGEAAAYADEVERERENGEVDDIRPDDGRNDTEQDEEHRDFRVHPVNPGIEFTVIDQHVLRPLPDRRKAIVEFLYGDYVVRHIRQRLRNLHHVRRFDIRGFERFGLRKHLSWRAVEQYLAAAHDHHAVAVAVNDFHVVRNDQNRLAALVHLFEQVHNPERLPPVLTGGRLVHDDDFRVHRDDCAHAEALALALAQVFRPGVFIVFQPDFGEHFANQRRALFTRFAEVVGAKVQFVEHAVRKDLLVRVLEYVTDGSGKFGDRFGLDVDAADADFAGLRFEKADDAAHQGGLSRAVLADDRRKIAFAERNRNVVKLLAVAKVAEDEVICLDNRFPLAGRLGNADLRRRFGGSGERFQLRNQRVRREGNAGNHAVFFEQAAQFNRLRHVHAEFREPLRLGKDFLRRAAEYDLSAVHNADAVGVLCDVVHLVFDEHDGDAVDFVDIFDDRKDVLLAPWVEHAGWLVKDDDLRQHGVHAADGYGLLLPAGKLLRLALAQHFDIQVLERLVDAAHALLIIVTEVFRPEYDVLLDGHAEELRVRVLKHKTHARRHFEHLMFARIHADDVDAAGHHALRKMRNDAVEALAKRALARARGAGDDEELALVDFQIDIRNRPAAAAFVDKVDVFNVDDGFCHTLTPPFSLSASTWRRLRSGE</sequence>
<dbReference type="AntiFam" id="ANF00095">
    <property type="entry name" value="Shadow ORF (opposite ABC transporters)"/>
</dbReference>
<reference evidence="2" key="1">
    <citation type="submission" date="2019-08" db="EMBL/GenBank/DDBJ databases">
        <authorList>
            <person name="Kucharzyk K."/>
            <person name="Murdoch R.W."/>
            <person name="Higgins S."/>
            <person name="Loffler F."/>
        </authorList>
    </citation>
    <scope>NUCLEOTIDE SEQUENCE</scope>
</reference>
<gene>
    <name evidence="2" type="ORF">SDC9_78075</name>
</gene>
<accession>A0A644YSK1</accession>
<feature type="compositionally biased region" description="Basic and acidic residues" evidence="1">
    <location>
        <begin position="23"/>
        <end position="47"/>
    </location>
</feature>
<comment type="caution">
    <text evidence="2">The sequence shown here is derived from an EMBL/GenBank/DDBJ whole genome shotgun (WGS) entry which is preliminary data.</text>
</comment>
<dbReference type="AlphaFoldDB" id="A0A644YSK1"/>
<feature type="region of interest" description="Disordered" evidence="1">
    <location>
        <begin position="1"/>
        <end position="88"/>
    </location>
</feature>
<organism evidence="2">
    <name type="scientific">bioreactor metagenome</name>
    <dbReference type="NCBI Taxonomy" id="1076179"/>
    <lineage>
        <taxon>unclassified sequences</taxon>
        <taxon>metagenomes</taxon>
        <taxon>ecological metagenomes</taxon>
    </lineage>
</organism>
<name>A0A644YSK1_9ZZZZ</name>
<proteinExistence type="predicted"/>
<evidence type="ECO:0000313" key="2">
    <source>
        <dbReference type="EMBL" id="MPM31520.1"/>
    </source>
</evidence>
<dbReference type="EMBL" id="VSSQ01006096">
    <property type="protein sequence ID" value="MPM31520.1"/>
    <property type="molecule type" value="Genomic_DNA"/>
</dbReference>
<feature type="compositionally biased region" description="Basic and acidic residues" evidence="1">
    <location>
        <begin position="57"/>
        <end position="88"/>
    </location>
</feature>